<keyword evidence="2" id="KW-0472">Membrane</keyword>
<feature type="transmembrane region" description="Helical" evidence="2">
    <location>
        <begin position="281"/>
        <end position="300"/>
    </location>
</feature>
<feature type="transmembrane region" description="Helical" evidence="2">
    <location>
        <begin position="241"/>
        <end position="260"/>
    </location>
</feature>
<evidence type="ECO:0000256" key="2">
    <source>
        <dbReference type="SAM" id="Phobius"/>
    </source>
</evidence>
<feature type="compositionally biased region" description="Acidic residues" evidence="1">
    <location>
        <begin position="478"/>
        <end position="487"/>
    </location>
</feature>
<feature type="region of interest" description="Disordered" evidence="1">
    <location>
        <begin position="415"/>
        <end position="489"/>
    </location>
</feature>
<feature type="transmembrane region" description="Helical" evidence="2">
    <location>
        <begin position="61"/>
        <end position="80"/>
    </location>
</feature>
<keyword evidence="2" id="KW-0812">Transmembrane</keyword>
<name>A0A6A6GXI4_VIRVR</name>
<dbReference type="EMBL" id="ML991841">
    <property type="protein sequence ID" value="KAF2230455.1"/>
    <property type="molecule type" value="Genomic_DNA"/>
</dbReference>
<dbReference type="Proteomes" id="UP000800092">
    <property type="component" value="Unassembled WGS sequence"/>
</dbReference>
<gene>
    <name evidence="3" type="ORF">EV356DRAFT_570340</name>
</gene>
<feature type="transmembrane region" description="Helical" evidence="2">
    <location>
        <begin position="16"/>
        <end position="38"/>
    </location>
</feature>
<dbReference type="AlphaFoldDB" id="A0A6A6GXI4"/>
<proteinExistence type="predicted"/>
<protein>
    <submittedName>
        <fullName evidence="3">Uncharacterized protein</fullName>
    </submittedName>
</protein>
<keyword evidence="4" id="KW-1185">Reference proteome</keyword>
<evidence type="ECO:0000256" key="1">
    <source>
        <dbReference type="SAM" id="MobiDB-lite"/>
    </source>
</evidence>
<evidence type="ECO:0000313" key="4">
    <source>
        <dbReference type="Proteomes" id="UP000800092"/>
    </source>
</evidence>
<feature type="transmembrane region" description="Helical" evidence="2">
    <location>
        <begin position="176"/>
        <end position="196"/>
    </location>
</feature>
<keyword evidence="2" id="KW-1133">Transmembrane helix</keyword>
<sequence>MAPVPFDGENNNLIPIAYFSVASISSLSLLAFICSDIWRSSTSLSPLSNTRRHESQRRRQVILFAALAVTSFTLVLYYTVMRYMLSYEFWVNHHGSRQEIPNSLPGRSYVPANLEDIPQLGHWFASQSVPLQFYKLIAEGSRRFWWGQQYFAGLIAWSTFVGIEGHRRQLPTLTKLAFLLVAQFVSLSVAQNLFYITMLLKSIPVTSKDALRTPNQSLYITCALLGFFCVADLPLRHGTELFVGPLFGGLVAIPTILGTLPDILPRRLETSHKNVHLAHRSYATVFTTISVFALATHAWFTGTAILDNTPGLQHHHRSIFSWPLRLHTSQPDPSRLQRAETAVTRVLGALGDHPAVNAIGWDVLLSAVSLGVWCIVRGVDVDGMIECGIWPWHQAGANGPAKDLSLKHVSFDRLAKKEDGDNGQVSPTKKARGRPKRTEDSSSNVTKAASKAAQKVGEAASASTGRRRVGKTDAQAHEEDDAEDEDYVPDRFTAAELANLEHEGEHGETEAEAGALAWGLWTLGGLGVATASALGSEVAIA</sequence>
<evidence type="ECO:0000313" key="3">
    <source>
        <dbReference type="EMBL" id="KAF2230455.1"/>
    </source>
</evidence>
<dbReference type="OrthoDB" id="2126185at2759"/>
<accession>A0A6A6GXI4</accession>
<organism evidence="3 4">
    <name type="scientific">Viridothelium virens</name>
    <name type="common">Speckled blister lichen</name>
    <name type="synonym">Trypethelium virens</name>
    <dbReference type="NCBI Taxonomy" id="1048519"/>
    <lineage>
        <taxon>Eukaryota</taxon>
        <taxon>Fungi</taxon>
        <taxon>Dikarya</taxon>
        <taxon>Ascomycota</taxon>
        <taxon>Pezizomycotina</taxon>
        <taxon>Dothideomycetes</taxon>
        <taxon>Dothideomycetes incertae sedis</taxon>
        <taxon>Trypetheliales</taxon>
        <taxon>Trypetheliaceae</taxon>
        <taxon>Viridothelium</taxon>
    </lineage>
</organism>
<reference evidence="3" key="1">
    <citation type="journal article" date="2020" name="Stud. Mycol.">
        <title>101 Dothideomycetes genomes: a test case for predicting lifestyles and emergence of pathogens.</title>
        <authorList>
            <person name="Haridas S."/>
            <person name="Albert R."/>
            <person name="Binder M."/>
            <person name="Bloem J."/>
            <person name="Labutti K."/>
            <person name="Salamov A."/>
            <person name="Andreopoulos B."/>
            <person name="Baker S."/>
            <person name="Barry K."/>
            <person name="Bills G."/>
            <person name="Bluhm B."/>
            <person name="Cannon C."/>
            <person name="Castanera R."/>
            <person name="Culley D."/>
            <person name="Daum C."/>
            <person name="Ezra D."/>
            <person name="Gonzalez J."/>
            <person name="Henrissat B."/>
            <person name="Kuo A."/>
            <person name="Liang C."/>
            <person name="Lipzen A."/>
            <person name="Lutzoni F."/>
            <person name="Magnuson J."/>
            <person name="Mondo S."/>
            <person name="Nolan M."/>
            <person name="Ohm R."/>
            <person name="Pangilinan J."/>
            <person name="Park H.-J."/>
            <person name="Ramirez L."/>
            <person name="Alfaro M."/>
            <person name="Sun H."/>
            <person name="Tritt A."/>
            <person name="Yoshinaga Y."/>
            <person name="Zwiers L.-H."/>
            <person name="Turgeon B."/>
            <person name="Goodwin S."/>
            <person name="Spatafora J."/>
            <person name="Crous P."/>
            <person name="Grigoriev I."/>
        </authorList>
    </citation>
    <scope>NUCLEOTIDE SEQUENCE</scope>
    <source>
        <strain evidence="3">Tuck. ex Michener</strain>
    </source>
</reference>